<feature type="region of interest" description="Disordered" evidence="1">
    <location>
        <begin position="1"/>
        <end position="32"/>
    </location>
</feature>
<sequence>MSDRLHTASASTITTSSIPIPNTQPNNQPNLQSKRQANNEILQTTRDLFDTDTPETVLAKIHTYNIDMIASRMAIDHPSTTPTNVDLPMVYMCCGCLRVCFVPLQVKGSPCKCSSSYCRHVPADNGCCGASVEWLLDFNIKVWLRYVEILEEKNGKVAESAG</sequence>
<organism evidence="2 3">
    <name type="scientific">Microthyrium microscopicum</name>
    <dbReference type="NCBI Taxonomy" id="703497"/>
    <lineage>
        <taxon>Eukaryota</taxon>
        <taxon>Fungi</taxon>
        <taxon>Dikarya</taxon>
        <taxon>Ascomycota</taxon>
        <taxon>Pezizomycotina</taxon>
        <taxon>Dothideomycetes</taxon>
        <taxon>Dothideomycetes incertae sedis</taxon>
        <taxon>Microthyriales</taxon>
        <taxon>Microthyriaceae</taxon>
        <taxon>Microthyrium</taxon>
    </lineage>
</organism>
<reference evidence="2" key="1">
    <citation type="journal article" date="2020" name="Stud. Mycol.">
        <title>101 Dothideomycetes genomes: a test case for predicting lifestyles and emergence of pathogens.</title>
        <authorList>
            <person name="Haridas S."/>
            <person name="Albert R."/>
            <person name="Binder M."/>
            <person name="Bloem J."/>
            <person name="Labutti K."/>
            <person name="Salamov A."/>
            <person name="Andreopoulos B."/>
            <person name="Baker S."/>
            <person name="Barry K."/>
            <person name="Bills G."/>
            <person name="Bluhm B."/>
            <person name="Cannon C."/>
            <person name="Castanera R."/>
            <person name="Culley D."/>
            <person name="Daum C."/>
            <person name="Ezra D."/>
            <person name="Gonzalez J."/>
            <person name="Henrissat B."/>
            <person name="Kuo A."/>
            <person name="Liang C."/>
            <person name="Lipzen A."/>
            <person name="Lutzoni F."/>
            <person name="Magnuson J."/>
            <person name="Mondo S."/>
            <person name="Nolan M."/>
            <person name="Ohm R."/>
            <person name="Pangilinan J."/>
            <person name="Park H.-J."/>
            <person name="Ramirez L."/>
            <person name="Alfaro M."/>
            <person name="Sun H."/>
            <person name="Tritt A."/>
            <person name="Yoshinaga Y."/>
            <person name="Zwiers L.-H."/>
            <person name="Turgeon B."/>
            <person name="Goodwin S."/>
            <person name="Spatafora J."/>
            <person name="Crous P."/>
            <person name="Grigoriev I."/>
        </authorList>
    </citation>
    <scope>NUCLEOTIDE SEQUENCE</scope>
    <source>
        <strain evidence="2">CBS 115976</strain>
    </source>
</reference>
<dbReference type="AlphaFoldDB" id="A0A6A6U7U9"/>
<protein>
    <submittedName>
        <fullName evidence="2">Uncharacterized protein</fullName>
    </submittedName>
</protein>
<evidence type="ECO:0000313" key="2">
    <source>
        <dbReference type="EMBL" id="KAF2667034.1"/>
    </source>
</evidence>
<name>A0A6A6U7U9_9PEZI</name>
<dbReference type="Proteomes" id="UP000799302">
    <property type="component" value="Unassembled WGS sequence"/>
</dbReference>
<dbReference type="EMBL" id="MU004238">
    <property type="protein sequence ID" value="KAF2667034.1"/>
    <property type="molecule type" value="Genomic_DNA"/>
</dbReference>
<accession>A0A6A6U7U9</accession>
<evidence type="ECO:0000256" key="1">
    <source>
        <dbReference type="SAM" id="MobiDB-lite"/>
    </source>
</evidence>
<feature type="compositionally biased region" description="Low complexity" evidence="1">
    <location>
        <begin position="7"/>
        <end position="30"/>
    </location>
</feature>
<evidence type="ECO:0000313" key="3">
    <source>
        <dbReference type="Proteomes" id="UP000799302"/>
    </source>
</evidence>
<gene>
    <name evidence="2" type="ORF">BT63DRAFT_457993</name>
</gene>
<proteinExistence type="predicted"/>
<keyword evidence="3" id="KW-1185">Reference proteome</keyword>